<dbReference type="OrthoDB" id="6799126at2"/>
<evidence type="ECO:0000313" key="8">
    <source>
        <dbReference type="Proteomes" id="UP000198641"/>
    </source>
</evidence>
<dbReference type="GO" id="GO:0016020">
    <property type="term" value="C:membrane"/>
    <property type="evidence" value="ECO:0007669"/>
    <property type="project" value="UniProtKB-SubCell"/>
</dbReference>
<sequence>MQRHDSPASTDPDAGAAPSRLTRNDLRQILRIACGVLLGFLVCKVMNWNYGTFFAVYPVLLLGLVPVLSAHVIRQFLASMLVVSVITLVVAGGFGDKPVPMTLLVMGIYAWLFRCMTQGHLFLFGAQCVVSLSVQLNFVSYPQTDVFDIVTSNSVGSIITVGIAMLMHVIFPDVTPRTPPKRPVKPLSNQRHEVILATTVATLSFVVFQVFDLKDSLSAQVASILVLFPLNWRGAGMAGKHRAVGTLLGCNAGLLIQVTLLGHYNVLPFAAFGLWLGCLIFARYHLLEGGRPATGFGGLTTMAILFGQYLTPQQDLVYDALYRFSSVATAVILTLMAVYVMHHLLDRFAATRLQPLG</sequence>
<accession>A0A1G7URQ8</accession>
<name>A0A1G7URQ8_9GAMM</name>
<dbReference type="EMBL" id="FNCI01000016">
    <property type="protein sequence ID" value="SDG50176.1"/>
    <property type="molecule type" value="Genomic_DNA"/>
</dbReference>
<evidence type="ECO:0000256" key="5">
    <source>
        <dbReference type="SAM" id="Phobius"/>
    </source>
</evidence>
<feature type="transmembrane region" description="Helical" evidence="5">
    <location>
        <begin position="322"/>
        <end position="342"/>
    </location>
</feature>
<feature type="transmembrane region" description="Helical" evidence="5">
    <location>
        <begin position="154"/>
        <end position="174"/>
    </location>
</feature>
<keyword evidence="4 5" id="KW-0472">Membrane</keyword>
<feature type="transmembrane region" description="Helical" evidence="5">
    <location>
        <begin position="100"/>
        <end position="116"/>
    </location>
</feature>
<feature type="transmembrane region" description="Helical" evidence="5">
    <location>
        <begin position="53"/>
        <end position="69"/>
    </location>
</feature>
<feature type="transmembrane region" description="Helical" evidence="5">
    <location>
        <begin position="266"/>
        <end position="286"/>
    </location>
</feature>
<feature type="transmembrane region" description="Helical" evidence="5">
    <location>
        <begin position="76"/>
        <end position="94"/>
    </location>
</feature>
<dbReference type="RefSeq" id="WP_092528340.1">
    <property type="nucleotide sequence ID" value="NZ_FNCI01000016.1"/>
</dbReference>
<dbReference type="Proteomes" id="UP000198641">
    <property type="component" value="Unassembled WGS sequence"/>
</dbReference>
<reference evidence="7 8" key="1">
    <citation type="submission" date="2016-10" db="EMBL/GenBank/DDBJ databases">
        <authorList>
            <person name="de Groot N.N."/>
        </authorList>
    </citation>
    <scope>NUCLEOTIDE SEQUENCE [LARGE SCALE GENOMIC DNA]</scope>
    <source>
        <strain evidence="7 8">BH539</strain>
    </source>
</reference>
<evidence type="ECO:0000256" key="1">
    <source>
        <dbReference type="ARBA" id="ARBA00004141"/>
    </source>
</evidence>
<dbReference type="InterPro" id="IPR022604">
    <property type="entry name" value="DUF2955"/>
</dbReference>
<evidence type="ECO:0000313" key="7">
    <source>
        <dbReference type="EMBL" id="SDG50176.1"/>
    </source>
</evidence>
<dbReference type="Pfam" id="PF11168">
    <property type="entry name" value="DUF2955"/>
    <property type="match status" value="1"/>
</dbReference>
<dbReference type="InterPro" id="IPR016926">
    <property type="entry name" value="UCP029594"/>
</dbReference>
<dbReference type="AlphaFoldDB" id="A0A1G7URQ8"/>
<feature type="transmembrane region" description="Helical" evidence="5">
    <location>
        <begin position="29"/>
        <end position="47"/>
    </location>
</feature>
<dbReference type="PIRSF" id="PIRSF029594">
    <property type="entry name" value="UCP029594"/>
    <property type="match status" value="1"/>
</dbReference>
<feature type="domain" description="Integral membrane bound transporter" evidence="6">
    <location>
        <begin position="204"/>
        <end position="336"/>
    </location>
</feature>
<protein>
    <submittedName>
        <fullName evidence="7">Fusaric acid resistance protein-like</fullName>
    </submittedName>
</protein>
<keyword evidence="3 5" id="KW-1133">Transmembrane helix</keyword>
<organism evidence="7 8">
    <name type="scientific">Onishia taeanensis</name>
    <dbReference type="NCBI Taxonomy" id="284577"/>
    <lineage>
        <taxon>Bacteria</taxon>
        <taxon>Pseudomonadati</taxon>
        <taxon>Pseudomonadota</taxon>
        <taxon>Gammaproteobacteria</taxon>
        <taxon>Oceanospirillales</taxon>
        <taxon>Halomonadaceae</taxon>
        <taxon>Onishia</taxon>
    </lineage>
</organism>
<feature type="transmembrane region" description="Helical" evidence="5">
    <location>
        <begin position="293"/>
        <end position="310"/>
    </location>
</feature>
<evidence type="ECO:0000256" key="2">
    <source>
        <dbReference type="ARBA" id="ARBA00022692"/>
    </source>
</evidence>
<evidence type="ECO:0000256" key="4">
    <source>
        <dbReference type="ARBA" id="ARBA00023136"/>
    </source>
</evidence>
<evidence type="ECO:0000256" key="3">
    <source>
        <dbReference type="ARBA" id="ARBA00022989"/>
    </source>
</evidence>
<keyword evidence="2 5" id="KW-0812">Transmembrane</keyword>
<gene>
    <name evidence="7" type="ORF">SAMN05216571_11634</name>
</gene>
<proteinExistence type="predicted"/>
<comment type="subcellular location">
    <subcellularLocation>
        <location evidence="1">Membrane</location>
        <topology evidence="1">Multi-pass membrane protein</topology>
    </subcellularLocation>
</comment>
<feature type="transmembrane region" description="Helical" evidence="5">
    <location>
        <begin position="194"/>
        <end position="211"/>
    </location>
</feature>
<dbReference type="InterPro" id="IPR049453">
    <property type="entry name" value="Memb_transporter_dom"/>
</dbReference>
<evidence type="ECO:0000259" key="6">
    <source>
        <dbReference type="Pfam" id="PF13515"/>
    </source>
</evidence>
<dbReference type="STRING" id="284577.SAMN05216571_11634"/>
<dbReference type="Pfam" id="PF13515">
    <property type="entry name" value="FUSC_2"/>
    <property type="match status" value="1"/>
</dbReference>
<keyword evidence="8" id="KW-1185">Reference proteome</keyword>
<feature type="transmembrane region" description="Helical" evidence="5">
    <location>
        <begin position="121"/>
        <end position="142"/>
    </location>
</feature>